<keyword evidence="6 11" id="KW-0798">TonB box</keyword>
<dbReference type="Gene3D" id="2.40.170.20">
    <property type="entry name" value="TonB-dependent receptor, beta-barrel domain"/>
    <property type="match status" value="1"/>
</dbReference>
<dbReference type="PANTHER" id="PTHR30069:SF29">
    <property type="entry name" value="HEMOGLOBIN AND HEMOGLOBIN-HAPTOGLOBIN-BINDING PROTEIN 1-RELATED"/>
    <property type="match status" value="1"/>
</dbReference>
<dbReference type="InterPro" id="IPR036942">
    <property type="entry name" value="Beta-barrel_TonB_sf"/>
</dbReference>
<keyword evidence="9 10" id="KW-0998">Cell outer membrane</keyword>
<evidence type="ECO:0000313" key="15">
    <source>
        <dbReference type="EMBL" id="PSL30345.1"/>
    </source>
</evidence>
<feature type="domain" description="TonB-dependent receptor-like beta-barrel" evidence="13">
    <location>
        <begin position="351"/>
        <end position="825"/>
    </location>
</feature>
<evidence type="ECO:0000256" key="4">
    <source>
        <dbReference type="ARBA" id="ARBA00022692"/>
    </source>
</evidence>
<evidence type="ECO:0000313" key="16">
    <source>
        <dbReference type="Proteomes" id="UP000241964"/>
    </source>
</evidence>
<dbReference type="GO" id="GO:0015344">
    <property type="term" value="F:siderophore uptake transmembrane transporter activity"/>
    <property type="evidence" value="ECO:0007669"/>
    <property type="project" value="TreeGrafter"/>
</dbReference>
<dbReference type="InterPro" id="IPR000531">
    <property type="entry name" value="Beta-barrel_TonB"/>
</dbReference>
<evidence type="ECO:0000256" key="10">
    <source>
        <dbReference type="PROSITE-ProRule" id="PRU01360"/>
    </source>
</evidence>
<feature type="domain" description="TonB-dependent receptor plug" evidence="14">
    <location>
        <begin position="51"/>
        <end position="156"/>
    </location>
</feature>
<keyword evidence="3 10" id="KW-1134">Transmembrane beta strand</keyword>
<dbReference type="Pfam" id="PF07715">
    <property type="entry name" value="Plug"/>
    <property type="match status" value="1"/>
</dbReference>
<evidence type="ECO:0000256" key="2">
    <source>
        <dbReference type="ARBA" id="ARBA00022448"/>
    </source>
</evidence>
<comment type="caution">
    <text evidence="15">The sequence shown here is derived from an EMBL/GenBank/DDBJ whole genome shotgun (WGS) entry which is preliminary data.</text>
</comment>
<sequence>MSHRMKYLFTTLIFTFPIICRAQSQPDTLKARSLDEVVVTASRVIESILVSPVSVQKVSAKTTALSPALSFFDALENVQGVHMITPSLGFKVLNARGFSNTTNVRFAQLTDGMDVQSPHIGGAIGNALGPTDLDIASVEILPGTASALYGMNTVNGLANFFTKNPFDSEGLSIQQKTAINHLNDSHSKARPFTETTLRFAKIITPKLAFKINGAFTKGYDWIASDQTELNGNANSSTQLFGADNPASDPVNKYGNESSNRKTVTLGGKRYVVSRTGYQEAEVVDYNLQNIKGDVGLYYKVAPGAMLTYTYHFGLLDNVYQRANRFRLENYLVQQHGLQYQSASVQAKLYVNSENTGRSYNLRSMAENMDRSYKSDNDWYADFTKGFNSAVTGGAAVADAMRQARAAADAGRYQPGTDAFNAQLRKLQDINNWDAGAALRVKADFIHAEAQVSLTEKYLKAWKDKYELDILLGADHRTYIIVPDGNYFVNPEPGKDGKSITYGKTGGFVSLNKDLFQRKLRLGVILRADKNDYFKTTFNPRLSAVYSPVHDHNIRVSFQTGYRFPSIFEAYSNVNSGGVKRVGGLPVMSQGIFENAWLANSITSFQQAVLNDINQNGLTQDAAIEKNKSLLKKNPYTYVKPEHTKTWEAGYKGLFFDRALFVNADLYFNRYSNFIAQTNMNVPVSTDAATIPHDLYDKARQAQYRMYTNSRSIINNYGFSVGLNYQLEKKWVFGVNTTFAKLKNAENQDGLEDGFNTPKWMWNGSVSRTNLLDNLDATVSYKWQSGYYSQTFLVTGNVPSYSSLDAQVTYRVPALKSQIKVGASNLLNKYYVSFLGGPSVGGMYYVTVAFNVE</sequence>
<evidence type="ECO:0000256" key="3">
    <source>
        <dbReference type="ARBA" id="ARBA00022452"/>
    </source>
</evidence>
<evidence type="ECO:0000259" key="14">
    <source>
        <dbReference type="Pfam" id="PF07715"/>
    </source>
</evidence>
<evidence type="ECO:0000256" key="12">
    <source>
        <dbReference type="SAM" id="MobiDB-lite"/>
    </source>
</evidence>
<dbReference type="AlphaFoldDB" id="A0A2P8G8Z2"/>
<evidence type="ECO:0000256" key="8">
    <source>
        <dbReference type="ARBA" id="ARBA00023170"/>
    </source>
</evidence>
<evidence type="ECO:0000256" key="7">
    <source>
        <dbReference type="ARBA" id="ARBA00023136"/>
    </source>
</evidence>
<dbReference type="InterPro" id="IPR012910">
    <property type="entry name" value="Plug_dom"/>
</dbReference>
<keyword evidence="7 10" id="KW-0472">Membrane</keyword>
<reference evidence="15 16" key="1">
    <citation type="submission" date="2018-03" db="EMBL/GenBank/DDBJ databases">
        <title>Genomic Encyclopedia of Archaeal and Bacterial Type Strains, Phase II (KMG-II): from individual species to whole genera.</title>
        <authorList>
            <person name="Goeker M."/>
        </authorList>
    </citation>
    <scope>NUCLEOTIDE SEQUENCE [LARGE SCALE GENOMIC DNA]</scope>
    <source>
        <strain evidence="15 16">DSM 29057</strain>
    </source>
</reference>
<evidence type="ECO:0000256" key="6">
    <source>
        <dbReference type="ARBA" id="ARBA00023077"/>
    </source>
</evidence>
<dbReference type="PANTHER" id="PTHR30069">
    <property type="entry name" value="TONB-DEPENDENT OUTER MEMBRANE RECEPTOR"/>
    <property type="match status" value="1"/>
</dbReference>
<keyword evidence="4 10" id="KW-0812">Transmembrane</keyword>
<keyword evidence="16" id="KW-1185">Reference proteome</keyword>
<dbReference type="InterPro" id="IPR037066">
    <property type="entry name" value="Plug_dom_sf"/>
</dbReference>
<comment type="similarity">
    <text evidence="10 11">Belongs to the TonB-dependent receptor family.</text>
</comment>
<accession>A0A2P8G8Z2</accession>
<evidence type="ECO:0000256" key="11">
    <source>
        <dbReference type="RuleBase" id="RU003357"/>
    </source>
</evidence>
<gene>
    <name evidence="15" type="ORF">CLV60_104287</name>
</gene>
<comment type="subcellular location">
    <subcellularLocation>
        <location evidence="1 10">Cell outer membrane</location>
        <topology evidence="1 10">Multi-pass membrane protein</topology>
    </subcellularLocation>
</comment>
<evidence type="ECO:0000256" key="9">
    <source>
        <dbReference type="ARBA" id="ARBA00023237"/>
    </source>
</evidence>
<keyword evidence="5" id="KW-0732">Signal</keyword>
<dbReference type="Pfam" id="PF00593">
    <property type="entry name" value="TonB_dep_Rec_b-barrel"/>
    <property type="match status" value="1"/>
</dbReference>
<proteinExistence type="inferred from homology"/>
<name>A0A2P8G8Z2_9BACT</name>
<dbReference type="EMBL" id="PYAS01000004">
    <property type="protein sequence ID" value="PSL30345.1"/>
    <property type="molecule type" value="Genomic_DNA"/>
</dbReference>
<dbReference type="InterPro" id="IPR039426">
    <property type="entry name" value="TonB-dep_rcpt-like"/>
</dbReference>
<evidence type="ECO:0000259" key="13">
    <source>
        <dbReference type="Pfam" id="PF00593"/>
    </source>
</evidence>
<dbReference type="PROSITE" id="PS52016">
    <property type="entry name" value="TONB_DEPENDENT_REC_3"/>
    <property type="match status" value="1"/>
</dbReference>
<evidence type="ECO:0000256" key="1">
    <source>
        <dbReference type="ARBA" id="ARBA00004571"/>
    </source>
</evidence>
<keyword evidence="2 10" id="KW-0813">Transport</keyword>
<dbReference type="SUPFAM" id="SSF56935">
    <property type="entry name" value="Porins"/>
    <property type="match status" value="1"/>
</dbReference>
<protein>
    <submittedName>
        <fullName evidence="15">Iron complex outermembrane receptor protein</fullName>
    </submittedName>
</protein>
<dbReference type="Gene3D" id="2.170.130.10">
    <property type="entry name" value="TonB-dependent receptor, plug domain"/>
    <property type="match status" value="1"/>
</dbReference>
<dbReference type="Proteomes" id="UP000241964">
    <property type="component" value="Unassembled WGS sequence"/>
</dbReference>
<evidence type="ECO:0000256" key="5">
    <source>
        <dbReference type="ARBA" id="ARBA00022729"/>
    </source>
</evidence>
<dbReference type="GO" id="GO:0044718">
    <property type="term" value="P:siderophore transmembrane transport"/>
    <property type="evidence" value="ECO:0007669"/>
    <property type="project" value="TreeGrafter"/>
</dbReference>
<organism evidence="15 16">
    <name type="scientific">Dyadobacter jiangsuensis</name>
    <dbReference type="NCBI Taxonomy" id="1591085"/>
    <lineage>
        <taxon>Bacteria</taxon>
        <taxon>Pseudomonadati</taxon>
        <taxon>Bacteroidota</taxon>
        <taxon>Cytophagia</taxon>
        <taxon>Cytophagales</taxon>
        <taxon>Spirosomataceae</taxon>
        <taxon>Dyadobacter</taxon>
    </lineage>
</organism>
<dbReference type="GO" id="GO:0009279">
    <property type="term" value="C:cell outer membrane"/>
    <property type="evidence" value="ECO:0007669"/>
    <property type="project" value="UniProtKB-SubCell"/>
</dbReference>
<feature type="region of interest" description="Disordered" evidence="12">
    <location>
        <begin position="234"/>
        <end position="259"/>
    </location>
</feature>
<keyword evidence="8 15" id="KW-0675">Receptor</keyword>